<dbReference type="Pfam" id="PF00462">
    <property type="entry name" value="Glutaredoxin"/>
    <property type="match status" value="1"/>
</dbReference>
<name>A0A7S1V035_9STRA</name>
<dbReference type="GO" id="GO:0005737">
    <property type="term" value="C:cytoplasm"/>
    <property type="evidence" value="ECO:0007669"/>
    <property type="project" value="TreeGrafter"/>
</dbReference>
<keyword evidence="2" id="KW-0676">Redox-active center</keyword>
<dbReference type="SUPFAM" id="SSF52833">
    <property type="entry name" value="Thioredoxin-like"/>
    <property type="match status" value="1"/>
</dbReference>
<dbReference type="EMBL" id="HBGK01021766">
    <property type="protein sequence ID" value="CAD9282207.1"/>
    <property type="molecule type" value="Transcribed_RNA"/>
</dbReference>
<dbReference type="GO" id="GO:0015038">
    <property type="term" value="F:glutathione disulfide oxidoreductase activity"/>
    <property type="evidence" value="ECO:0007669"/>
    <property type="project" value="TreeGrafter"/>
</dbReference>
<dbReference type="Gene3D" id="3.40.30.10">
    <property type="entry name" value="Glutaredoxin"/>
    <property type="match status" value="1"/>
</dbReference>
<feature type="region of interest" description="Disordered" evidence="3">
    <location>
        <begin position="64"/>
        <end position="83"/>
    </location>
</feature>
<feature type="chain" id="PRO_5031058858" description="Glutaredoxin domain-containing protein" evidence="4">
    <location>
        <begin position="26"/>
        <end position="226"/>
    </location>
</feature>
<dbReference type="CDD" id="cd03419">
    <property type="entry name" value="GRX_GRXh_1_2_like"/>
    <property type="match status" value="1"/>
</dbReference>
<evidence type="ECO:0000256" key="3">
    <source>
        <dbReference type="SAM" id="MobiDB-lite"/>
    </source>
</evidence>
<dbReference type="InterPro" id="IPR014025">
    <property type="entry name" value="Glutaredoxin_subgr"/>
</dbReference>
<dbReference type="PANTHER" id="PTHR45694">
    <property type="entry name" value="GLUTAREDOXIN 2"/>
    <property type="match status" value="1"/>
</dbReference>
<dbReference type="PROSITE" id="PS51354">
    <property type="entry name" value="GLUTAREDOXIN_2"/>
    <property type="match status" value="1"/>
</dbReference>
<proteinExistence type="predicted"/>
<evidence type="ECO:0000256" key="1">
    <source>
        <dbReference type="ARBA" id="ARBA00023157"/>
    </source>
</evidence>
<dbReference type="PROSITE" id="PS00195">
    <property type="entry name" value="GLUTAREDOXIN_1"/>
    <property type="match status" value="1"/>
</dbReference>
<dbReference type="InterPro" id="IPR002109">
    <property type="entry name" value="Glutaredoxin"/>
</dbReference>
<dbReference type="GO" id="GO:0034599">
    <property type="term" value="P:cellular response to oxidative stress"/>
    <property type="evidence" value="ECO:0007669"/>
    <property type="project" value="TreeGrafter"/>
</dbReference>
<accession>A0A7S1V035</accession>
<dbReference type="PANTHER" id="PTHR45694:SF18">
    <property type="entry name" value="GLUTAREDOXIN-1-RELATED"/>
    <property type="match status" value="1"/>
</dbReference>
<dbReference type="InterPro" id="IPR011767">
    <property type="entry name" value="GLR_AS"/>
</dbReference>
<keyword evidence="1" id="KW-1015">Disulfide bond</keyword>
<evidence type="ECO:0000259" key="5">
    <source>
        <dbReference type="Pfam" id="PF00462"/>
    </source>
</evidence>
<dbReference type="PRINTS" id="PR00160">
    <property type="entry name" value="GLUTAREDOXIN"/>
</dbReference>
<dbReference type="InterPro" id="IPR036249">
    <property type="entry name" value="Thioredoxin-like_sf"/>
</dbReference>
<feature type="signal peptide" evidence="4">
    <location>
        <begin position="1"/>
        <end position="25"/>
    </location>
</feature>
<gene>
    <name evidence="6" type="ORF">GOCE00092_LOCUS11118</name>
</gene>
<protein>
    <recommendedName>
        <fullName evidence="5">Glutaredoxin domain-containing protein</fullName>
    </recommendedName>
</protein>
<keyword evidence="4" id="KW-0732">Signal</keyword>
<feature type="domain" description="Glutaredoxin" evidence="5">
    <location>
        <begin position="136"/>
        <end position="200"/>
    </location>
</feature>
<reference evidence="6" key="1">
    <citation type="submission" date="2021-01" db="EMBL/GenBank/DDBJ databases">
        <authorList>
            <person name="Corre E."/>
            <person name="Pelletier E."/>
            <person name="Niang G."/>
            <person name="Scheremetjew M."/>
            <person name="Finn R."/>
            <person name="Kale V."/>
            <person name="Holt S."/>
            <person name="Cochrane G."/>
            <person name="Meng A."/>
            <person name="Brown T."/>
            <person name="Cohen L."/>
        </authorList>
    </citation>
    <scope>NUCLEOTIDE SEQUENCE</scope>
    <source>
        <strain evidence="6">CCMP 410</strain>
    </source>
</reference>
<sequence>MMQKIRLLHFVGNLWLCLVFQVVDGFNVAGVLSRQARTATRLHDMKRPLLDQLATTLFKLENARVEASSEEDEKGRVGEPMEWSESESMANKFSQVVASNPIGYRFKQLVADIVAGEFDKEAVEKEVNDFIVSGDVAMFSFTTCPFCRRAKDVLEEQGIQYVAMELDELDGNRGNEVRATLGRKTQRTSVPSIFVKGKSIGGCNDGTPGLIPLMESGKLSTMLRSQ</sequence>
<dbReference type="AlphaFoldDB" id="A0A7S1V035"/>
<evidence type="ECO:0000256" key="4">
    <source>
        <dbReference type="SAM" id="SignalP"/>
    </source>
</evidence>
<evidence type="ECO:0000313" key="6">
    <source>
        <dbReference type="EMBL" id="CAD9282207.1"/>
    </source>
</evidence>
<evidence type="ECO:0000256" key="2">
    <source>
        <dbReference type="ARBA" id="ARBA00023284"/>
    </source>
</evidence>
<organism evidence="6">
    <name type="scientific">Grammatophora oceanica</name>
    <dbReference type="NCBI Taxonomy" id="210454"/>
    <lineage>
        <taxon>Eukaryota</taxon>
        <taxon>Sar</taxon>
        <taxon>Stramenopiles</taxon>
        <taxon>Ochrophyta</taxon>
        <taxon>Bacillariophyta</taxon>
        <taxon>Fragilariophyceae</taxon>
        <taxon>Fragilariophycidae</taxon>
        <taxon>Rhabdonematales</taxon>
        <taxon>Grammatophoraceae</taxon>
        <taxon>Grammatophora</taxon>
    </lineage>
</organism>